<dbReference type="AlphaFoldDB" id="A0A327NFD1"/>
<dbReference type="SMART" id="SM00812">
    <property type="entry name" value="Alpha_L_fucos"/>
    <property type="match status" value="1"/>
</dbReference>
<dbReference type="PRINTS" id="PR00741">
    <property type="entry name" value="GLHYDRLASE29"/>
</dbReference>
<dbReference type="OrthoDB" id="107551at2"/>
<evidence type="ECO:0000256" key="4">
    <source>
        <dbReference type="ARBA" id="ARBA00022729"/>
    </source>
</evidence>
<comment type="caution">
    <text evidence="10">The sequence shown here is derived from an EMBL/GenBank/DDBJ whole genome shotgun (WGS) entry which is preliminary data.</text>
</comment>
<evidence type="ECO:0000256" key="5">
    <source>
        <dbReference type="ARBA" id="ARBA00022801"/>
    </source>
</evidence>
<dbReference type="Proteomes" id="UP000249016">
    <property type="component" value="Unassembled WGS sequence"/>
</dbReference>
<protein>
    <recommendedName>
        <fullName evidence="3">alpha-L-fucosidase</fullName>
        <ecNumber evidence="3">3.2.1.51</ecNumber>
    </recommendedName>
</protein>
<dbReference type="PANTHER" id="PTHR10030">
    <property type="entry name" value="ALPHA-L-FUCOSIDASE"/>
    <property type="match status" value="1"/>
</dbReference>
<keyword evidence="11" id="KW-1185">Reference proteome</keyword>
<dbReference type="SUPFAM" id="SSF51445">
    <property type="entry name" value="(Trans)glycosidases"/>
    <property type="match status" value="1"/>
</dbReference>
<dbReference type="GO" id="GO:0004560">
    <property type="term" value="F:alpha-L-fucosidase activity"/>
    <property type="evidence" value="ECO:0007669"/>
    <property type="project" value="InterPro"/>
</dbReference>
<keyword evidence="5" id="KW-0378">Hydrolase</keyword>
<dbReference type="Pfam" id="PF01120">
    <property type="entry name" value="Alpha_L_fucos"/>
    <property type="match status" value="1"/>
</dbReference>
<comment type="similarity">
    <text evidence="2">Belongs to the glycosyl hydrolase 29 family.</text>
</comment>
<evidence type="ECO:0000259" key="9">
    <source>
        <dbReference type="Pfam" id="PF16757"/>
    </source>
</evidence>
<reference evidence="10 11" key="1">
    <citation type="submission" date="2018-06" db="EMBL/GenBank/DDBJ databases">
        <title>Spirosoma sp. HMF3257 Genome sequencing and assembly.</title>
        <authorList>
            <person name="Kang H."/>
            <person name="Cha I."/>
            <person name="Kim H."/>
            <person name="Kang J."/>
            <person name="Joh K."/>
        </authorList>
    </citation>
    <scope>NUCLEOTIDE SEQUENCE [LARGE SCALE GENOMIC DNA]</scope>
    <source>
        <strain evidence="10 11">HMF3257</strain>
    </source>
</reference>
<evidence type="ECO:0000256" key="1">
    <source>
        <dbReference type="ARBA" id="ARBA00004071"/>
    </source>
</evidence>
<keyword evidence="6" id="KW-0326">Glycosidase</keyword>
<evidence type="ECO:0000313" key="11">
    <source>
        <dbReference type="Proteomes" id="UP000249016"/>
    </source>
</evidence>
<evidence type="ECO:0000313" key="10">
    <source>
        <dbReference type="EMBL" id="RAI72959.1"/>
    </source>
</evidence>
<dbReference type="Pfam" id="PF16757">
    <property type="entry name" value="Fucosidase_C"/>
    <property type="match status" value="1"/>
</dbReference>
<dbReference type="GO" id="GO:0006004">
    <property type="term" value="P:fucose metabolic process"/>
    <property type="evidence" value="ECO:0007669"/>
    <property type="project" value="InterPro"/>
</dbReference>
<feature type="domain" description="Glycoside hydrolase family 29 N-terminal" evidence="8">
    <location>
        <begin position="34"/>
        <end position="374"/>
    </location>
</feature>
<keyword evidence="4" id="KW-0732">Signal</keyword>
<dbReference type="InterPro" id="IPR016286">
    <property type="entry name" value="FUC_metazoa-typ"/>
</dbReference>
<dbReference type="InterPro" id="IPR031919">
    <property type="entry name" value="Fucosidase_C"/>
</dbReference>
<organism evidence="10 11">
    <name type="scientific">Spirosoma telluris</name>
    <dbReference type="NCBI Taxonomy" id="2183553"/>
    <lineage>
        <taxon>Bacteria</taxon>
        <taxon>Pseudomonadati</taxon>
        <taxon>Bacteroidota</taxon>
        <taxon>Cytophagia</taxon>
        <taxon>Cytophagales</taxon>
        <taxon>Cytophagaceae</taxon>
        <taxon>Spirosoma</taxon>
    </lineage>
</organism>
<dbReference type="InterPro" id="IPR057739">
    <property type="entry name" value="Glyco_hydro_29_N"/>
</dbReference>
<dbReference type="GO" id="GO:0016139">
    <property type="term" value="P:glycoside catabolic process"/>
    <property type="evidence" value="ECO:0007669"/>
    <property type="project" value="TreeGrafter"/>
</dbReference>
<comment type="function">
    <text evidence="1">Alpha-L-fucosidase is responsible for hydrolyzing the alpha-1,6-linked fucose joined to the reducing-end N-acetylglucosamine of the carbohydrate moieties of glycoproteins.</text>
</comment>
<dbReference type="PIRSF" id="PIRSF001092">
    <property type="entry name" value="Alpha-L-fucosidase"/>
    <property type="match status" value="1"/>
</dbReference>
<evidence type="ECO:0000256" key="7">
    <source>
        <dbReference type="PIRSR" id="PIRSR001092-1"/>
    </source>
</evidence>
<dbReference type="EC" id="3.2.1.51" evidence="3"/>
<evidence type="ECO:0000256" key="6">
    <source>
        <dbReference type="ARBA" id="ARBA00023295"/>
    </source>
</evidence>
<dbReference type="Gene3D" id="3.20.20.80">
    <property type="entry name" value="Glycosidases"/>
    <property type="match status" value="1"/>
</dbReference>
<accession>A0A327NFD1</accession>
<dbReference type="EMBL" id="QLII01000003">
    <property type="protein sequence ID" value="RAI72959.1"/>
    <property type="molecule type" value="Genomic_DNA"/>
</dbReference>
<dbReference type="InterPro" id="IPR017853">
    <property type="entry name" value="GH"/>
</dbReference>
<dbReference type="PANTHER" id="PTHR10030:SF37">
    <property type="entry name" value="ALPHA-L-FUCOSIDASE-RELATED"/>
    <property type="match status" value="1"/>
</dbReference>
<gene>
    <name evidence="10" type="ORF">HMF3257_38170</name>
</gene>
<name>A0A327NFD1_9BACT</name>
<evidence type="ECO:0000256" key="3">
    <source>
        <dbReference type="ARBA" id="ARBA00012662"/>
    </source>
</evidence>
<evidence type="ECO:0000259" key="8">
    <source>
        <dbReference type="Pfam" id="PF01120"/>
    </source>
</evidence>
<dbReference type="GO" id="GO:0005764">
    <property type="term" value="C:lysosome"/>
    <property type="evidence" value="ECO:0007669"/>
    <property type="project" value="TreeGrafter"/>
</dbReference>
<dbReference type="RefSeq" id="WP_111351065.1">
    <property type="nucleotide sequence ID" value="NZ_QLII01000003.1"/>
</dbReference>
<feature type="domain" description="Alpha-L-fucosidase C-terminal" evidence="9">
    <location>
        <begin position="417"/>
        <end position="469"/>
    </location>
</feature>
<sequence length="470" mass="54369">MKKIIVRQLLFSGLGTLLTWGLLAFQPVGAQGTQAYDAEKSYKAPEDVLVQKKIANWQDLKFGLFMHWGTYSQWGIVESWSICPEDRAFTQRKGPHSANWYTYKQAYENLQTQFNPSRFDPTKWVAAAKDAGMKYMVFTTKHHDGFSMYDTKYTDYKITSPRTPFSKNPKSDITKEIFNAFRKENFMIGAYFSKPDWHSEDYWWSYFPPKDRNESYDRTKYPDRWKRFTDFTYNQIEELMTGYGTVDLLWFDGSWANMDMAPIVTMARNDQPGVIIVDRHGKPDYVNYLTPEQKVPDHYIPYPWETCMTMGKSWSYIPDEQFKPARKLVQLLVDITAKNGNLLLGIGPGPDGEWHKEVYDRLADIGKWIAVNGESIYGTKPVAPYRQDKWAYTGKGSIRYLSYLPDDQENELPEKLTVPATAVTKGTVIHLLGVEKPLKWSKNGDQVDVMIPKSTIKQLAGEPVWVLKLS</sequence>
<evidence type="ECO:0000256" key="2">
    <source>
        <dbReference type="ARBA" id="ARBA00007951"/>
    </source>
</evidence>
<proteinExistence type="inferred from homology"/>
<dbReference type="InterPro" id="IPR000933">
    <property type="entry name" value="Glyco_hydro_29"/>
</dbReference>
<feature type="site" description="May be important for catalysis" evidence="7">
    <location>
        <position position="307"/>
    </location>
</feature>